<name>A0AAN9T7R4_9HEMI</name>
<dbReference type="EMBL" id="JBBCAQ010000036">
    <property type="protein sequence ID" value="KAK7576436.1"/>
    <property type="molecule type" value="Genomic_DNA"/>
</dbReference>
<keyword evidence="1" id="KW-0175">Coiled coil</keyword>
<gene>
    <name evidence="2" type="ORF">V9T40_012719</name>
    <name evidence="3" type="ORF">V9T40_012722</name>
</gene>
<evidence type="ECO:0000313" key="2">
    <source>
        <dbReference type="EMBL" id="KAK7576433.1"/>
    </source>
</evidence>
<comment type="caution">
    <text evidence="2">The sequence shown here is derived from an EMBL/GenBank/DDBJ whole genome shotgun (WGS) entry which is preliminary data.</text>
</comment>
<proteinExistence type="predicted"/>
<keyword evidence="4" id="KW-1185">Reference proteome</keyword>
<feature type="coiled-coil region" evidence="1">
    <location>
        <begin position="90"/>
        <end position="117"/>
    </location>
</feature>
<organism evidence="2 4">
    <name type="scientific">Parthenolecanium corni</name>
    <dbReference type="NCBI Taxonomy" id="536013"/>
    <lineage>
        <taxon>Eukaryota</taxon>
        <taxon>Metazoa</taxon>
        <taxon>Ecdysozoa</taxon>
        <taxon>Arthropoda</taxon>
        <taxon>Hexapoda</taxon>
        <taxon>Insecta</taxon>
        <taxon>Pterygota</taxon>
        <taxon>Neoptera</taxon>
        <taxon>Paraneoptera</taxon>
        <taxon>Hemiptera</taxon>
        <taxon>Sternorrhyncha</taxon>
        <taxon>Coccoidea</taxon>
        <taxon>Coccidae</taxon>
        <taxon>Parthenolecanium</taxon>
    </lineage>
</organism>
<evidence type="ECO:0000313" key="4">
    <source>
        <dbReference type="Proteomes" id="UP001367676"/>
    </source>
</evidence>
<evidence type="ECO:0000256" key="1">
    <source>
        <dbReference type="SAM" id="Coils"/>
    </source>
</evidence>
<sequence>MVHLCKTILGIQPYNIHDFNVELIKKCKKWEIIFEDESFTLKMVSCTPEFADEQHYLLSPTGEIEPSLYLFQIEQHVDGEDRPPHFLAKIELSEADMKELKAVKKAAKKAIKRAITETLLFKDLPAVIESSSSAAESTSEEE</sequence>
<evidence type="ECO:0000313" key="3">
    <source>
        <dbReference type="EMBL" id="KAK7576436.1"/>
    </source>
</evidence>
<accession>A0AAN9T7R4</accession>
<dbReference type="EMBL" id="JBBCAQ010000036">
    <property type="protein sequence ID" value="KAK7576433.1"/>
    <property type="molecule type" value="Genomic_DNA"/>
</dbReference>
<protein>
    <submittedName>
        <fullName evidence="2">Uncharacterized protein</fullName>
    </submittedName>
</protein>
<reference evidence="2 4" key="1">
    <citation type="submission" date="2024-03" db="EMBL/GenBank/DDBJ databases">
        <title>Adaptation during the transition from Ophiocordyceps entomopathogen to insect associate is accompanied by gene loss and intensified selection.</title>
        <authorList>
            <person name="Ward C.M."/>
            <person name="Onetto C.A."/>
            <person name="Borneman A.R."/>
        </authorList>
    </citation>
    <scope>NUCLEOTIDE SEQUENCE [LARGE SCALE GENOMIC DNA]</scope>
    <source>
        <strain evidence="2">AWRI1</strain>
        <tissue evidence="2">Single Adult Female</tissue>
    </source>
</reference>
<dbReference type="Proteomes" id="UP001367676">
    <property type="component" value="Unassembled WGS sequence"/>
</dbReference>
<dbReference type="AlphaFoldDB" id="A0AAN9T7R4"/>